<organism evidence="4 5">
    <name type="scientific">Planotetraspora thailandica</name>
    <dbReference type="NCBI Taxonomy" id="487172"/>
    <lineage>
        <taxon>Bacteria</taxon>
        <taxon>Bacillati</taxon>
        <taxon>Actinomycetota</taxon>
        <taxon>Actinomycetes</taxon>
        <taxon>Streptosporangiales</taxon>
        <taxon>Streptosporangiaceae</taxon>
        <taxon>Planotetraspora</taxon>
    </lineage>
</organism>
<evidence type="ECO:0000259" key="3">
    <source>
        <dbReference type="Pfam" id="PF13490"/>
    </source>
</evidence>
<evidence type="ECO:0000313" key="5">
    <source>
        <dbReference type="Proteomes" id="UP000605992"/>
    </source>
</evidence>
<accession>A0A8J3UWJ2</accession>
<protein>
    <recommendedName>
        <fullName evidence="3">Putative zinc-finger domain-containing protein</fullName>
    </recommendedName>
</protein>
<dbReference type="Gene3D" id="1.10.10.1320">
    <property type="entry name" value="Anti-sigma factor, zinc-finger domain"/>
    <property type="match status" value="1"/>
</dbReference>
<gene>
    <name evidence="4" type="ORF">Pth03_17380</name>
</gene>
<evidence type="ECO:0000313" key="4">
    <source>
        <dbReference type="EMBL" id="GII53349.1"/>
    </source>
</evidence>
<keyword evidence="2" id="KW-0804">Transcription</keyword>
<name>A0A8J3UWJ2_9ACTN</name>
<sequence length="65" mass="7175">MSASSHHFDVAAYALGVLDDGDVEAFEAHLDECADCRRELLDAGETLDMLEDLKLDSVDSERTYP</sequence>
<comment type="caution">
    <text evidence="4">The sequence shown here is derived from an EMBL/GenBank/DDBJ whole genome shotgun (WGS) entry which is preliminary data.</text>
</comment>
<proteinExistence type="predicted"/>
<evidence type="ECO:0000256" key="2">
    <source>
        <dbReference type="ARBA" id="ARBA00023163"/>
    </source>
</evidence>
<dbReference type="AlphaFoldDB" id="A0A8J3UWJ2"/>
<dbReference type="InterPro" id="IPR041916">
    <property type="entry name" value="Anti_sigma_zinc_sf"/>
</dbReference>
<dbReference type="Proteomes" id="UP000605992">
    <property type="component" value="Unassembled WGS sequence"/>
</dbReference>
<reference evidence="4" key="1">
    <citation type="submission" date="2021-01" db="EMBL/GenBank/DDBJ databases">
        <title>Whole genome shotgun sequence of Planotetraspora thailandica NBRC 104271.</title>
        <authorList>
            <person name="Komaki H."/>
            <person name="Tamura T."/>
        </authorList>
    </citation>
    <scope>NUCLEOTIDE SEQUENCE</scope>
    <source>
        <strain evidence="4">NBRC 104271</strain>
    </source>
</reference>
<dbReference type="RefSeq" id="WP_203943584.1">
    <property type="nucleotide sequence ID" value="NZ_BOOR01000008.1"/>
</dbReference>
<evidence type="ECO:0000256" key="1">
    <source>
        <dbReference type="ARBA" id="ARBA00023015"/>
    </source>
</evidence>
<feature type="domain" description="Putative zinc-finger" evidence="3">
    <location>
        <begin position="11"/>
        <end position="37"/>
    </location>
</feature>
<keyword evidence="1" id="KW-0805">Transcription regulation</keyword>
<dbReference type="Pfam" id="PF13490">
    <property type="entry name" value="zf-HC2"/>
    <property type="match status" value="1"/>
</dbReference>
<dbReference type="EMBL" id="BOOR01000008">
    <property type="protein sequence ID" value="GII53349.1"/>
    <property type="molecule type" value="Genomic_DNA"/>
</dbReference>
<dbReference type="InterPro" id="IPR027383">
    <property type="entry name" value="Znf_put"/>
</dbReference>
<keyword evidence="5" id="KW-1185">Reference proteome</keyword>